<proteinExistence type="predicted"/>
<organism evidence="1 2">
    <name type="scientific">Actinoplanes aureus</name>
    <dbReference type="NCBI Taxonomy" id="2792083"/>
    <lineage>
        <taxon>Bacteria</taxon>
        <taxon>Bacillati</taxon>
        <taxon>Actinomycetota</taxon>
        <taxon>Actinomycetes</taxon>
        <taxon>Micromonosporales</taxon>
        <taxon>Micromonosporaceae</taxon>
        <taxon>Actinoplanes</taxon>
    </lineage>
</organism>
<evidence type="ECO:0000313" key="1">
    <source>
        <dbReference type="EMBL" id="MBG0566710.1"/>
    </source>
</evidence>
<dbReference type="EMBL" id="JADQTO010000022">
    <property type="protein sequence ID" value="MBG0566710.1"/>
    <property type="molecule type" value="Genomic_DNA"/>
</dbReference>
<reference evidence="1" key="1">
    <citation type="submission" date="2020-11" db="EMBL/GenBank/DDBJ databases">
        <title>Isolation and identification of active actinomycetes.</title>
        <authorList>
            <person name="Sun X."/>
        </authorList>
    </citation>
    <scope>NUCLEOTIDE SEQUENCE</scope>
    <source>
        <strain evidence="1">NEAU-A11</strain>
    </source>
</reference>
<dbReference type="AlphaFoldDB" id="A0A931CKP9"/>
<keyword evidence="2" id="KW-1185">Reference proteome</keyword>
<dbReference type="Gene3D" id="1.10.1900.10">
    <property type="entry name" value="c-terminal domain of poly(a) binding protein"/>
    <property type="match status" value="1"/>
</dbReference>
<dbReference type="Proteomes" id="UP000598146">
    <property type="component" value="Unassembled WGS sequence"/>
</dbReference>
<dbReference type="InterPro" id="IPR008316">
    <property type="entry name" value="UCP029876"/>
</dbReference>
<protein>
    <submittedName>
        <fullName evidence="1">DUF1048 domain-containing protein</fullName>
    </submittedName>
</protein>
<comment type="caution">
    <text evidence="1">The sequence shown here is derived from an EMBL/GenBank/DDBJ whole genome shotgun (WGS) entry which is preliminary data.</text>
</comment>
<dbReference type="Pfam" id="PF06304">
    <property type="entry name" value="DUF1048"/>
    <property type="match status" value="1"/>
</dbReference>
<sequence length="126" mass="14111">MVAKWIETLTGSLEQKKQYKQYMARIEALPESYRSAAKALHRYFMYQGGILDGDTLVTMLGDFVDLWERAATDGTPVRAIVGDDPVEFAETFLQAYSAKQWIDKERERLRTAIDAAAGVDGGEKSA</sequence>
<accession>A0A931CKP9</accession>
<dbReference type="RefSeq" id="WP_196418482.1">
    <property type="nucleotide sequence ID" value="NZ_JADQTO010000022.1"/>
</dbReference>
<dbReference type="SUPFAM" id="SSF158560">
    <property type="entry name" value="BH3980-like"/>
    <property type="match status" value="1"/>
</dbReference>
<evidence type="ECO:0000313" key="2">
    <source>
        <dbReference type="Proteomes" id="UP000598146"/>
    </source>
</evidence>
<gene>
    <name evidence="1" type="ORF">I4J89_35220</name>
</gene>
<name>A0A931CKP9_9ACTN</name>